<accession>Q8U4V4</accession>
<dbReference type="OrthoDB" id="9977867at2"/>
<dbReference type="STRING" id="176299.Atu8030"/>
<protein>
    <submittedName>
        <fullName evidence="1">Uncharacterized protein</fullName>
    </submittedName>
</protein>
<reference evidence="1 2" key="1">
    <citation type="journal article" date="2001" name="Science">
        <title>The genome of the natural genetic engineer Agrobacterium tumefaciens C58.</title>
        <authorList>
            <person name="Wood D.W."/>
            <person name="Setubal J.C."/>
            <person name="Kaul R."/>
            <person name="Monks D.E."/>
            <person name="Kitajima J.P."/>
            <person name="Okura V.K."/>
            <person name="Zhou Y."/>
            <person name="Chen L."/>
            <person name="Wood G.E."/>
            <person name="Almeida N.F.Jr."/>
            <person name="Woo L."/>
            <person name="Chen Y."/>
            <person name="Paulsen I.T."/>
            <person name="Eisen J.A."/>
            <person name="Karp P.D."/>
            <person name="Bovee D.Sr."/>
            <person name="Chapman P."/>
            <person name="Clendenning J."/>
            <person name="Deatherage G."/>
            <person name="Gillet W."/>
            <person name="Grant C."/>
            <person name="Kutyavin T."/>
            <person name="Levy R."/>
            <person name="Li M.J."/>
            <person name="McClelland E."/>
            <person name="Palmieri A."/>
            <person name="Raymond C."/>
            <person name="Rouse G."/>
            <person name="Saenphimmachak C."/>
            <person name="Wu Z."/>
            <person name="Romero P."/>
            <person name="Gordon D."/>
            <person name="Zhang S."/>
            <person name="Yoo H."/>
            <person name="Tao Y."/>
            <person name="Biddle P."/>
            <person name="Jung M."/>
            <person name="Krespan W."/>
            <person name="Perry M."/>
            <person name="Gordon-Kamm B."/>
            <person name="Liao L."/>
            <person name="Kim S."/>
            <person name="Hendrick C."/>
            <person name="Zhao Z.Y."/>
            <person name="Dolan M."/>
            <person name="Chumley F."/>
            <person name="Tingey S.V."/>
            <person name="Tomb J.F."/>
            <person name="Gordon M.P."/>
            <person name="Olson M.V."/>
            <person name="Nester E.W."/>
        </authorList>
    </citation>
    <scope>NUCLEOTIDE SEQUENCE [LARGE SCALE GENOMIC DNA]</scope>
    <source>
        <strain evidence="2">C58 / ATCC 33970</strain>
    </source>
</reference>
<sequence>MVYGTADRVKSCRAKKKRHELRQFCAAAMTGMRFLATLLPSLRPCCDFSIAFYWRSDNGG</sequence>
<evidence type="ECO:0000313" key="1">
    <source>
        <dbReference type="EMBL" id="AAK90064.1"/>
    </source>
</evidence>
<proteinExistence type="predicted"/>
<dbReference type="HOGENOM" id="CLU_2930831_0_0_5"/>
<reference evidence="1 2" key="2">
    <citation type="journal article" date="2001" name="Science">
        <title>Genome sequence of the plant pathogen and biotechnology agent Agrobacterium tumefaciens C58.</title>
        <authorList>
            <person name="Goodner B."/>
            <person name="Hinkle G."/>
            <person name="Gattung S."/>
            <person name="Miller N."/>
            <person name="Blanchard M."/>
            <person name="Qurollo B."/>
            <person name="Goldman B.S."/>
            <person name="Cao Y."/>
            <person name="Askenazi M."/>
            <person name="Halling C."/>
            <person name="Mullin L."/>
            <person name="Houmiel K."/>
            <person name="Gordon J."/>
            <person name="Vaudin M."/>
            <person name="Iartchouk O."/>
            <person name="Epp A."/>
            <person name="Liu F."/>
            <person name="Wollam C."/>
            <person name="Allinger M."/>
            <person name="Doughty D."/>
            <person name="Scott C."/>
            <person name="Lappas C."/>
            <person name="Markelz B."/>
            <person name="Flanagan C."/>
            <person name="Crowell C."/>
            <person name="Gurson J."/>
            <person name="Lomo C."/>
            <person name="Sear C."/>
            <person name="Strub G."/>
            <person name="Cielo C."/>
            <person name="Slater S."/>
        </authorList>
    </citation>
    <scope>NUCLEOTIDE SEQUENCE [LARGE SCALE GENOMIC DNA]</scope>
    <source>
        <strain evidence="2">C58 / ATCC 33970</strain>
    </source>
</reference>
<name>Q8U4V4_AGRFC</name>
<evidence type="ECO:0000313" key="2">
    <source>
        <dbReference type="Proteomes" id="UP000000813"/>
    </source>
</evidence>
<dbReference type="PIR" id="F98317">
    <property type="entry name" value="F98317"/>
</dbReference>
<dbReference type="AlphaFoldDB" id="Q8U4V4"/>
<dbReference type="EnsemblBacteria" id="AAK90064">
    <property type="protein sequence ID" value="AAK90064"/>
    <property type="gene ID" value="Atu8030"/>
</dbReference>
<dbReference type="EMBL" id="AE007870">
    <property type="protein sequence ID" value="AAK90064.1"/>
    <property type="molecule type" value="Genomic_DNA"/>
</dbReference>
<dbReference type="Proteomes" id="UP000000813">
    <property type="component" value="Chromosome linear"/>
</dbReference>
<gene>
    <name evidence="1" type="ordered locus">Atu8030</name>
</gene>
<dbReference type="KEGG" id="atu:Atu8030"/>
<organism evidence="1 2">
    <name type="scientific">Agrobacterium fabrum (strain C58 / ATCC 33970)</name>
    <name type="common">Agrobacterium tumefaciens (strain C58)</name>
    <dbReference type="NCBI Taxonomy" id="176299"/>
    <lineage>
        <taxon>Bacteria</taxon>
        <taxon>Pseudomonadati</taxon>
        <taxon>Pseudomonadota</taxon>
        <taxon>Alphaproteobacteria</taxon>
        <taxon>Hyphomicrobiales</taxon>
        <taxon>Rhizobiaceae</taxon>
        <taxon>Rhizobium/Agrobacterium group</taxon>
        <taxon>Agrobacterium</taxon>
        <taxon>Agrobacterium tumefaciens complex</taxon>
    </lineage>
</organism>
<keyword evidence="2" id="KW-1185">Reference proteome</keyword>